<dbReference type="STRING" id="29542.A6070_13105"/>
<evidence type="ECO:0000256" key="9">
    <source>
        <dbReference type="PROSITE-ProRule" id="PRU00277"/>
    </source>
</evidence>
<name>A0A1L3GEJ9_SYNAC</name>
<dbReference type="EMBL" id="CP015518">
    <property type="protein sequence ID" value="APG24373.1"/>
    <property type="molecule type" value="Genomic_DNA"/>
</dbReference>
<keyword evidence="4" id="KW-0963">Cytoplasm</keyword>
<dbReference type="SUPFAM" id="SSF54534">
    <property type="entry name" value="FKBP-like"/>
    <property type="match status" value="1"/>
</dbReference>
<accession>A0A1L3GEJ9</accession>
<comment type="catalytic activity">
    <reaction evidence="1 9 10">
        <text>[protein]-peptidylproline (omega=180) = [protein]-peptidylproline (omega=0)</text>
        <dbReference type="Rhea" id="RHEA:16237"/>
        <dbReference type="Rhea" id="RHEA-COMP:10747"/>
        <dbReference type="Rhea" id="RHEA-COMP:10748"/>
        <dbReference type="ChEBI" id="CHEBI:83833"/>
        <dbReference type="ChEBI" id="CHEBI:83834"/>
        <dbReference type="EC" id="5.2.1.8"/>
    </reaction>
</comment>
<dbReference type="AlphaFoldDB" id="A0A1L3GEJ9"/>
<dbReference type="EC" id="5.2.1.8" evidence="10"/>
<organism evidence="12 13">
    <name type="scientific">Syntrophotalea acetylenica</name>
    <name type="common">Pelobacter acetylenicus</name>
    <dbReference type="NCBI Taxonomy" id="29542"/>
    <lineage>
        <taxon>Bacteria</taxon>
        <taxon>Pseudomonadati</taxon>
        <taxon>Thermodesulfobacteriota</taxon>
        <taxon>Desulfuromonadia</taxon>
        <taxon>Desulfuromonadales</taxon>
        <taxon>Syntrophotaleaceae</taxon>
        <taxon>Syntrophotalea</taxon>
    </lineage>
</organism>
<dbReference type="KEGG" id="pace:A6070_13105"/>
<sequence length="154" mass="16816">MAQAKQGDRVKIHFTGRLDDGSVFDTTTGDSSCQCGDCGDENAPYELVIGNEEFFVPVEEALVGMAPGEKKKIVVSPEDAFGDYDDECVFTIERSQLPDDMQPEVGMELELTDEDDESVAVTVVDLTDTTVTFDANHPLAGEELTFDIELVEIV</sequence>
<comment type="similarity">
    <text evidence="3 10">Belongs to the FKBP-type PPIase family.</text>
</comment>
<dbReference type="InterPro" id="IPR046357">
    <property type="entry name" value="PPIase_dom_sf"/>
</dbReference>
<gene>
    <name evidence="12" type="ORF">A7E75_04470</name>
</gene>
<dbReference type="Gene3D" id="3.10.50.40">
    <property type="match status" value="1"/>
</dbReference>
<comment type="subcellular location">
    <subcellularLocation>
        <location evidence="2">Cytoplasm</location>
    </subcellularLocation>
</comment>
<reference evidence="12 13" key="1">
    <citation type="journal article" date="2017" name="Genome Announc.">
        <title>Complete Genome Sequences of Two Acetylene-Fermenting Pelobacter acetylenicus Strains.</title>
        <authorList>
            <person name="Sutton J.M."/>
            <person name="Baesman S.M."/>
            <person name="Fierst J.L."/>
            <person name="Poret-Peterson A.T."/>
            <person name="Oremland R.S."/>
            <person name="Dunlap D.S."/>
            <person name="Akob D.M."/>
        </authorList>
    </citation>
    <scope>NUCLEOTIDE SEQUENCE [LARGE SCALE GENOMIC DNA]</scope>
    <source>
        <strain evidence="12 13">DSM 3247</strain>
    </source>
</reference>
<protein>
    <recommendedName>
        <fullName evidence="10">Peptidyl-prolyl cis-trans isomerase</fullName>
        <ecNumber evidence="10">5.2.1.8</ecNumber>
    </recommendedName>
</protein>
<evidence type="ECO:0000256" key="7">
    <source>
        <dbReference type="ARBA" id="ARBA00023235"/>
    </source>
</evidence>
<comment type="function">
    <text evidence="8">Also involved in hydrogenase metallocenter assembly, probably by participating in the nickel insertion step. This function in hydrogenase biosynthesis requires chaperone activity and the presence of the metal-binding domain, but not PPIase activity.</text>
</comment>
<evidence type="ECO:0000313" key="13">
    <source>
        <dbReference type="Proteomes" id="UP000182264"/>
    </source>
</evidence>
<keyword evidence="6" id="KW-0143">Chaperone</keyword>
<dbReference type="Proteomes" id="UP000182264">
    <property type="component" value="Chromosome"/>
</dbReference>
<feature type="domain" description="PPIase FKBP-type" evidence="11">
    <location>
        <begin position="7"/>
        <end position="113"/>
    </location>
</feature>
<evidence type="ECO:0000256" key="1">
    <source>
        <dbReference type="ARBA" id="ARBA00000971"/>
    </source>
</evidence>
<dbReference type="GO" id="GO:0005737">
    <property type="term" value="C:cytoplasm"/>
    <property type="evidence" value="ECO:0007669"/>
    <property type="project" value="UniProtKB-SubCell"/>
</dbReference>
<proteinExistence type="inferred from homology"/>
<dbReference type="PROSITE" id="PS50059">
    <property type="entry name" value="FKBP_PPIASE"/>
    <property type="match status" value="1"/>
</dbReference>
<dbReference type="GO" id="GO:0042026">
    <property type="term" value="P:protein refolding"/>
    <property type="evidence" value="ECO:0007669"/>
    <property type="project" value="UniProtKB-ARBA"/>
</dbReference>
<dbReference type="GO" id="GO:0003755">
    <property type="term" value="F:peptidyl-prolyl cis-trans isomerase activity"/>
    <property type="evidence" value="ECO:0007669"/>
    <property type="project" value="UniProtKB-UniRule"/>
</dbReference>
<evidence type="ECO:0000259" key="11">
    <source>
        <dbReference type="PROSITE" id="PS50059"/>
    </source>
</evidence>
<evidence type="ECO:0000256" key="10">
    <source>
        <dbReference type="RuleBase" id="RU003915"/>
    </source>
</evidence>
<evidence type="ECO:0000256" key="4">
    <source>
        <dbReference type="ARBA" id="ARBA00022490"/>
    </source>
</evidence>
<dbReference type="PANTHER" id="PTHR47861:SF3">
    <property type="entry name" value="FKBP-TYPE PEPTIDYL-PROLYL CIS-TRANS ISOMERASE SLYD"/>
    <property type="match status" value="1"/>
</dbReference>
<dbReference type="PANTHER" id="PTHR47861">
    <property type="entry name" value="FKBP-TYPE PEPTIDYL-PROLYL CIS-TRANS ISOMERASE SLYD"/>
    <property type="match status" value="1"/>
</dbReference>
<dbReference type="Pfam" id="PF00254">
    <property type="entry name" value="FKBP_C"/>
    <property type="match status" value="1"/>
</dbReference>
<dbReference type="InterPro" id="IPR001179">
    <property type="entry name" value="PPIase_FKBP_dom"/>
</dbReference>
<evidence type="ECO:0000256" key="2">
    <source>
        <dbReference type="ARBA" id="ARBA00004496"/>
    </source>
</evidence>
<keyword evidence="13" id="KW-1185">Reference proteome</keyword>
<evidence type="ECO:0000256" key="6">
    <source>
        <dbReference type="ARBA" id="ARBA00023186"/>
    </source>
</evidence>
<keyword evidence="7 9" id="KW-0413">Isomerase</keyword>
<evidence type="ECO:0000256" key="5">
    <source>
        <dbReference type="ARBA" id="ARBA00023110"/>
    </source>
</evidence>
<dbReference type="RefSeq" id="WP_072286212.1">
    <property type="nucleotide sequence ID" value="NZ_CP015455.1"/>
</dbReference>
<evidence type="ECO:0000313" key="12">
    <source>
        <dbReference type="EMBL" id="APG24373.1"/>
    </source>
</evidence>
<dbReference type="OrthoDB" id="9808891at2"/>
<evidence type="ECO:0000256" key="3">
    <source>
        <dbReference type="ARBA" id="ARBA00006577"/>
    </source>
</evidence>
<evidence type="ECO:0000256" key="8">
    <source>
        <dbReference type="ARBA" id="ARBA00037071"/>
    </source>
</evidence>
<keyword evidence="5 9" id="KW-0697">Rotamase</keyword>